<organism evidence="1 2">
    <name type="scientific">Portunus trituberculatus</name>
    <name type="common">Swimming crab</name>
    <name type="synonym">Neptunus trituberculatus</name>
    <dbReference type="NCBI Taxonomy" id="210409"/>
    <lineage>
        <taxon>Eukaryota</taxon>
        <taxon>Metazoa</taxon>
        <taxon>Ecdysozoa</taxon>
        <taxon>Arthropoda</taxon>
        <taxon>Crustacea</taxon>
        <taxon>Multicrustacea</taxon>
        <taxon>Malacostraca</taxon>
        <taxon>Eumalacostraca</taxon>
        <taxon>Eucarida</taxon>
        <taxon>Decapoda</taxon>
        <taxon>Pleocyemata</taxon>
        <taxon>Brachyura</taxon>
        <taxon>Eubrachyura</taxon>
        <taxon>Portunoidea</taxon>
        <taxon>Portunidae</taxon>
        <taxon>Portuninae</taxon>
        <taxon>Portunus</taxon>
    </lineage>
</organism>
<dbReference type="AlphaFoldDB" id="A0A5B7JS26"/>
<evidence type="ECO:0000313" key="1">
    <source>
        <dbReference type="EMBL" id="MPC95858.1"/>
    </source>
</evidence>
<reference evidence="1 2" key="1">
    <citation type="submission" date="2019-05" db="EMBL/GenBank/DDBJ databases">
        <title>Another draft genome of Portunus trituberculatus and its Hox gene families provides insights of decapod evolution.</title>
        <authorList>
            <person name="Jeong J.-H."/>
            <person name="Song I."/>
            <person name="Kim S."/>
            <person name="Choi T."/>
            <person name="Kim D."/>
            <person name="Ryu S."/>
            <person name="Kim W."/>
        </authorList>
    </citation>
    <scope>NUCLEOTIDE SEQUENCE [LARGE SCALE GENOMIC DNA]</scope>
    <source>
        <tissue evidence="1">Muscle</tissue>
    </source>
</reference>
<evidence type="ECO:0000313" key="2">
    <source>
        <dbReference type="Proteomes" id="UP000324222"/>
    </source>
</evidence>
<dbReference type="Proteomes" id="UP000324222">
    <property type="component" value="Unassembled WGS sequence"/>
</dbReference>
<dbReference type="EMBL" id="VSRR010103795">
    <property type="protein sequence ID" value="MPC95858.1"/>
    <property type="molecule type" value="Genomic_DNA"/>
</dbReference>
<proteinExistence type="predicted"/>
<gene>
    <name evidence="1" type="ORF">E2C01_091087</name>
</gene>
<sequence length="94" mass="10905">MCSSIEEINVHIYPLSFIFHTFHHHFPRSGIRLRFWAIECKVVTGGDPGEGQTHPFCDWPGVGERRHWWIACPCYLRYMVLGRVSVGLWRGCCG</sequence>
<accession>A0A5B7JS26</accession>
<protein>
    <submittedName>
        <fullName evidence="1">Uncharacterized protein</fullName>
    </submittedName>
</protein>
<keyword evidence="2" id="KW-1185">Reference proteome</keyword>
<comment type="caution">
    <text evidence="1">The sequence shown here is derived from an EMBL/GenBank/DDBJ whole genome shotgun (WGS) entry which is preliminary data.</text>
</comment>
<name>A0A5B7JS26_PORTR</name>